<evidence type="ECO:0000256" key="2">
    <source>
        <dbReference type="SAM" id="SignalP"/>
    </source>
</evidence>
<sequence length="398" mass="43951">MKRKPIVDFLTCTVALFSFFSQALAANTNYFFDPDSCLDIVDRTNIDVQIQRAALIASYVNHMMSFPGITNYLDPFLGAPSSESSNLNAASSIFVGGETRVNNNILPQRIEGVASYTKGRGLFTDVKTAGNLKIYCNPGHLTQTTRTISGKTTQWVYNRAADVYYEGNLPPCPDDAWVPGAAVLISHWPGPGKPDYWFMCGWWLNSLKEKESENEDQPFDTRLTMYKQRQDWGSSVGLGGWPTVINEWRLDVKRKLGMDLNNAMIADVDLLAPAADLMTLAALTYTYAGGLRKSSLYDTNAVQKPYSYQQALNLARISSQVQAAPAYYFVALAYITEAFSINFRVTTGNYISGDPFDPAFDPGGKNMVYKPAIPAYPAGPGLPDEQLPPYPGPGLRSR</sequence>
<comment type="caution">
    <text evidence="3">The sequence shown here is derived from an EMBL/GenBank/DDBJ whole genome shotgun (WGS) entry which is preliminary data.</text>
</comment>
<dbReference type="AlphaFoldDB" id="A0A8H3FDH5"/>
<dbReference type="EMBL" id="CAJPDT010000024">
    <property type="protein sequence ID" value="CAF9920023.1"/>
    <property type="molecule type" value="Genomic_DNA"/>
</dbReference>
<dbReference type="Proteomes" id="UP000664534">
    <property type="component" value="Unassembled WGS sequence"/>
</dbReference>
<evidence type="ECO:0000313" key="3">
    <source>
        <dbReference type="EMBL" id="CAF9920023.1"/>
    </source>
</evidence>
<feature type="region of interest" description="Disordered" evidence="1">
    <location>
        <begin position="378"/>
        <end position="398"/>
    </location>
</feature>
<accession>A0A8H3FDH5</accession>
<keyword evidence="4" id="KW-1185">Reference proteome</keyword>
<name>A0A8H3FDH5_9LECA</name>
<reference evidence="3" key="1">
    <citation type="submission" date="2021-03" db="EMBL/GenBank/DDBJ databases">
        <authorList>
            <person name="Tagirdzhanova G."/>
        </authorList>
    </citation>
    <scope>NUCLEOTIDE SEQUENCE</scope>
</reference>
<gene>
    <name evidence="3" type="ORF">IMSHALPRED_004796</name>
</gene>
<organism evidence="3 4">
    <name type="scientific">Imshaugia aleurites</name>
    <dbReference type="NCBI Taxonomy" id="172621"/>
    <lineage>
        <taxon>Eukaryota</taxon>
        <taxon>Fungi</taxon>
        <taxon>Dikarya</taxon>
        <taxon>Ascomycota</taxon>
        <taxon>Pezizomycotina</taxon>
        <taxon>Lecanoromycetes</taxon>
        <taxon>OSLEUM clade</taxon>
        <taxon>Lecanoromycetidae</taxon>
        <taxon>Lecanorales</taxon>
        <taxon>Lecanorineae</taxon>
        <taxon>Parmeliaceae</taxon>
        <taxon>Imshaugia</taxon>
    </lineage>
</organism>
<keyword evidence="2" id="KW-0732">Signal</keyword>
<proteinExistence type="predicted"/>
<evidence type="ECO:0000313" key="4">
    <source>
        <dbReference type="Proteomes" id="UP000664534"/>
    </source>
</evidence>
<protein>
    <submittedName>
        <fullName evidence="3">Uncharacterized protein</fullName>
    </submittedName>
</protein>
<feature type="signal peptide" evidence="2">
    <location>
        <begin position="1"/>
        <end position="25"/>
    </location>
</feature>
<feature type="chain" id="PRO_5034395634" evidence="2">
    <location>
        <begin position="26"/>
        <end position="398"/>
    </location>
</feature>
<evidence type="ECO:0000256" key="1">
    <source>
        <dbReference type="SAM" id="MobiDB-lite"/>
    </source>
</evidence>